<evidence type="ECO:0000256" key="4">
    <source>
        <dbReference type="ARBA" id="ARBA00022989"/>
    </source>
</evidence>
<keyword evidence="4 6" id="KW-1133">Transmembrane helix</keyword>
<dbReference type="RefSeq" id="WP_357806153.1">
    <property type="nucleotide sequence ID" value="NZ_JBEYBM010000013.1"/>
</dbReference>
<feature type="domain" description="EamA" evidence="7">
    <location>
        <begin position="151"/>
        <end position="283"/>
    </location>
</feature>
<dbReference type="InterPro" id="IPR050638">
    <property type="entry name" value="AA-Vitamin_Transporters"/>
</dbReference>
<feature type="domain" description="EamA" evidence="7">
    <location>
        <begin position="11"/>
        <end position="137"/>
    </location>
</feature>
<evidence type="ECO:0000256" key="3">
    <source>
        <dbReference type="ARBA" id="ARBA00022692"/>
    </source>
</evidence>
<protein>
    <submittedName>
        <fullName evidence="8">DMT family transporter</fullName>
    </submittedName>
</protein>
<accession>A0ABV2XCB7</accession>
<evidence type="ECO:0000256" key="1">
    <source>
        <dbReference type="ARBA" id="ARBA00004141"/>
    </source>
</evidence>
<evidence type="ECO:0000256" key="5">
    <source>
        <dbReference type="ARBA" id="ARBA00023136"/>
    </source>
</evidence>
<keyword evidence="3 6" id="KW-0812">Transmembrane</keyword>
<dbReference type="InterPro" id="IPR000620">
    <property type="entry name" value="EamA_dom"/>
</dbReference>
<feature type="transmembrane region" description="Helical" evidence="6">
    <location>
        <begin position="69"/>
        <end position="90"/>
    </location>
</feature>
<evidence type="ECO:0000313" key="9">
    <source>
        <dbReference type="Proteomes" id="UP001550535"/>
    </source>
</evidence>
<feature type="transmembrane region" description="Helical" evidence="6">
    <location>
        <begin position="96"/>
        <end position="115"/>
    </location>
</feature>
<feature type="transmembrane region" description="Helical" evidence="6">
    <location>
        <begin position="216"/>
        <end position="236"/>
    </location>
</feature>
<dbReference type="PANTHER" id="PTHR32322">
    <property type="entry name" value="INNER MEMBRANE TRANSPORTER"/>
    <property type="match status" value="1"/>
</dbReference>
<dbReference type="Pfam" id="PF00892">
    <property type="entry name" value="EamA"/>
    <property type="match status" value="2"/>
</dbReference>
<dbReference type="Proteomes" id="UP001550535">
    <property type="component" value="Unassembled WGS sequence"/>
</dbReference>
<dbReference type="InterPro" id="IPR037185">
    <property type="entry name" value="EmrE-like"/>
</dbReference>
<feature type="transmembrane region" description="Helical" evidence="6">
    <location>
        <begin position="243"/>
        <end position="262"/>
    </location>
</feature>
<dbReference type="SUPFAM" id="SSF103481">
    <property type="entry name" value="Multidrug resistance efflux transporter EmrE"/>
    <property type="match status" value="2"/>
</dbReference>
<comment type="similarity">
    <text evidence="2">Belongs to the EamA transporter family.</text>
</comment>
<evidence type="ECO:0000313" key="8">
    <source>
        <dbReference type="EMBL" id="MEU2123446.1"/>
    </source>
</evidence>
<reference evidence="8 9" key="1">
    <citation type="submission" date="2024-06" db="EMBL/GenBank/DDBJ databases">
        <title>The Natural Products Discovery Center: Release of the First 8490 Sequenced Strains for Exploring Actinobacteria Biosynthetic Diversity.</title>
        <authorList>
            <person name="Kalkreuter E."/>
            <person name="Kautsar S.A."/>
            <person name="Yang D."/>
            <person name="Bader C.D."/>
            <person name="Teijaro C.N."/>
            <person name="Fluegel L."/>
            <person name="Davis C.M."/>
            <person name="Simpson J.R."/>
            <person name="Lauterbach L."/>
            <person name="Steele A.D."/>
            <person name="Gui C."/>
            <person name="Meng S."/>
            <person name="Li G."/>
            <person name="Viehrig K."/>
            <person name="Ye F."/>
            <person name="Su P."/>
            <person name="Kiefer A.F."/>
            <person name="Nichols A."/>
            <person name="Cepeda A.J."/>
            <person name="Yan W."/>
            <person name="Fan B."/>
            <person name="Jiang Y."/>
            <person name="Adhikari A."/>
            <person name="Zheng C.-J."/>
            <person name="Schuster L."/>
            <person name="Cowan T.M."/>
            <person name="Smanski M.J."/>
            <person name="Chevrette M.G."/>
            <person name="De Carvalho L.P.S."/>
            <person name="Shen B."/>
        </authorList>
    </citation>
    <scope>NUCLEOTIDE SEQUENCE [LARGE SCALE GENOMIC DNA]</scope>
    <source>
        <strain evidence="8 9">NPDC019434</strain>
    </source>
</reference>
<proteinExistence type="inferred from homology"/>
<evidence type="ECO:0000259" key="7">
    <source>
        <dbReference type="Pfam" id="PF00892"/>
    </source>
</evidence>
<feature type="transmembrane region" description="Helical" evidence="6">
    <location>
        <begin position="34"/>
        <end position="57"/>
    </location>
</feature>
<sequence length="316" mass="32941">MRLDRATWVLASVSAVWGASYTVTGWGLRELDVVTFNAIRFTAAAPLLLALVLAVEGRPVIARLWWPRLALSAGIGIVAYQLAFSAAVALTTVTESAILIALSPFWTAVLARLAGEPVRAPVLTAACVAMAGVILVVLGRGAGHSAPNRALGDLAALVASALWGAYPVVTRPLLDDHSPLRVTAWTSAIGAALLLPAAAAPALAHDLPTFSGTTTLSLVFSVLGVTVYGLVAWYWGVRRVGSAQTMVFMFAVPVAAAVFAVMSGTERVTGLQIAGAGLVLAALTYSQRNAEVHDAGVAHDGYHDLDHPGTRDAHRR</sequence>
<feature type="transmembrane region" description="Helical" evidence="6">
    <location>
        <begin position="122"/>
        <end position="142"/>
    </location>
</feature>
<dbReference type="PANTHER" id="PTHR32322:SF2">
    <property type="entry name" value="EAMA DOMAIN-CONTAINING PROTEIN"/>
    <property type="match status" value="1"/>
</dbReference>
<evidence type="ECO:0000256" key="6">
    <source>
        <dbReference type="SAM" id="Phobius"/>
    </source>
</evidence>
<keyword evidence="9" id="KW-1185">Reference proteome</keyword>
<comment type="subcellular location">
    <subcellularLocation>
        <location evidence="1">Membrane</location>
        <topology evidence="1">Multi-pass membrane protein</topology>
    </subcellularLocation>
</comment>
<gene>
    <name evidence="8" type="ORF">ABZ507_16680</name>
</gene>
<keyword evidence="5 6" id="KW-0472">Membrane</keyword>
<evidence type="ECO:0000256" key="2">
    <source>
        <dbReference type="ARBA" id="ARBA00007362"/>
    </source>
</evidence>
<feature type="transmembrane region" description="Helical" evidence="6">
    <location>
        <begin position="182"/>
        <end position="204"/>
    </location>
</feature>
<comment type="caution">
    <text evidence="8">The sequence shown here is derived from an EMBL/GenBank/DDBJ whole genome shotgun (WGS) entry which is preliminary data.</text>
</comment>
<dbReference type="EMBL" id="JBEYBR010000039">
    <property type="protein sequence ID" value="MEU2123446.1"/>
    <property type="molecule type" value="Genomic_DNA"/>
</dbReference>
<name>A0ABV2XCB7_9NOCA</name>
<organism evidence="8 9">
    <name type="scientific">Nocardia niwae</name>
    <dbReference type="NCBI Taxonomy" id="626084"/>
    <lineage>
        <taxon>Bacteria</taxon>
        <taxon>Bacillati</taxon>
        <taxon>Actinomycetota</taxon>
        <taxon>Actinomycetes</taxon>
        <taxon>Mycobacteriales</taxon>
        <taxon>Nocardiaceae</taxon>
        <taxon>Nocardia</taxon>
    </lineage>
</organism>